<dbReference type="InterPro" id="IPR010978">
    <property type="entry name" value="tRNA-bd_arm"/>
</dbReference>
<gene>
    <name evidence="11" type="ORF">B9G98_04021</name>
</gene>
<dbReference type="SUPFAM" id="SSF55681">
    <property type="entry name" value="Class II aaRS and biotin synthetases"/>
    <property type="match status" value="1"/>
</dbReference>
<dbReference type="InterPro" id="IPR006195">
    <property type="entry name" value="aa-tRNA-synth_II"/>
</dbReference>
<dbReference type="Pfam" id="PF00587">
    <property type="entry name" value="tRNA-synt_2b"/>
    <property type="match status" value="1"/>
</dbReference>
<name>A0A2T0FN34_9ASCO</name>
<dbReference type="RefSeq" id="XP_024666346.1">
    <property type="nucleotide sequence ID" value="XM_024810578.1"/>
</dbReference>
<evidence type="ECO:0000256" key="3">
    <source>
        <dbReference type="ARBA" id="ARBA00022741"/>
    </source>
</evidence>
<keyword evidence="5" id="KW-0030">Aminoacyl-tRNA synthetase</keyword>
<dbReference type="Proteomes" id="UP000238350">
    <property type="component" value="Unassembled WGS sequence"/>
</dbReference>
<evidence type="ECO:0000256" key="5">
    <source>
        <dbReference type="ARBA" id="ARBA00023146"/>
    </source>
</evidence>
<dbReference type="PIRSF" id="PIRSF001529">
    <property type="entry name" value="Ser-tRNA-synth_IIa"/>
    <property type="match status" value="1"/>
</dbReference>
<keyword evidence="2 11" id="KW-0436">Ligase</keyword>
<dbReference type="SUPFAM" id="SSF46589">
    <property type="entry name" value="tRNA-binding arm"/>
    <property type="match status" value="1"/>
</dbReference>
<feature type="binding site" evidence="9">
    <location>
        <begin position="374"/>
        <end position="377"/>
    </location>
    <ligand>
        <name>ATP</name>
        <dbReference type="ChEBI" id="CHEBI:30616"/>
    </ligand>
</feature>
<dbReference type="InterPro" id="IPR015866">
    <property type="entry name" value="Ser-tRNA-synth_1_N"/>
</dbReference>
<accession>A0A2T0FN34</accession>
<dbReference type="GO" id="GO:0006434">
    <property type="term" value="P:seryl-tRNA aminoacylation"/>
    <property type="evidence" value="ECO:0007669"/>
    <property type="project" value="InterPro"/>
</dbReference>
<evidence type="ECO:0000256" key="4">
    <source>
        <dbReference type="ARBA" id="ARBA00022840"/>
    </source>
</evidence>
<keyword evidence="12" id="KW-1185">Reference proteome</keyword>
<dbReference type="GO" id="GO:0005524">
    <property type="term" value="F:ATP binding"/>
    <property type="evidence" value="ECO:0007669"/>
    <property type="project" value="UniProtKB-KW"/>
</dbReference>
<dbReference type="Pfam" id="PF02403">
    <property type="entry name" value="Seryl_tRNA_N"/>
    <property type="match status" value="1"/>
</dbReference>
<comment type="caution">
    <text evidence="11">The sequence shown here is derived from an EMBL/GenBank/DDBJ whole genome shotgun (WGS) entry which is preliminary data.</text>
</comment>
<evidence type="ECO:0000313" key="11">
    <source>
        <dbReference type="EMBL" id="PRT56401.1"/>
    </source>
</evidence>
<dbReference type="InterPro" id="IPR002314">
    <property type="entry name" value="aa-tRNA-synt_IIb"/>
</dbReference>
<keyword evidence="3" id="KW-0547">Nucleotide-binding</keyword>
<evidence type="ECO:0000256" key="1">
    <source>
        <dbReference type="ARBA" id="ARBA00012840"/>
    </source>
</evidence>
<evidence type="ECO:0000256" key="9">
    <source>
        <dbReference type="PIRSR" id="PIRSR001529-2"/>
    </source>
</evidence>
<feature type="binding site" evidence="8">
    <location>
        <position position="285"/>
    </location>
    <ligand>
        <name>L-serine</name>
        <dbReference type="ChEBI" id="CHEBI:33384"/>
    </ligand>
</feature>
<evidence type="ECO:0000256" key="7">
    <source>
        <dbReference type="ARBA" id="ARBA00034892"/>
    </source>
</evidence>
<keyword evidence="4 9" id="KW-0067">ATP-binding</keyword>
<proteinExistence type="predicted"/>
<dbReference type="InterPro" id="IPR045864">
    <property type="entry name" value="aa-tRNA-synth_II/BPL/LPL"/>
</dbReference>
<dbReference type="EMBL" id="NDIQ01000022">
    <property type="protein sequence ID" value="PRT56401.1"/>
    <property type="molecule type" value="Genomic_DNA"/>
</dbReference>
<dbReference type="GO" id="GO:0004828">
    <property type="term" value="F:serine-tRNA ligase activity"/>
    <property type="evidence" value="ECO:0007669"/>
    <property type="project" value="UniProtKB-EC"/>
</dbReference>
<evidence type="ECO:0000256" key="8">
    <source>
        <dbReference type="PIRSR" id="PIRSR001529-1"/>
    </source>
</evidence>
<feature type="binding site" evidence="8">
    <location>
        <position position="253"/>
    </location>
    <ligand>
        <name>L-serine</name>
        <dbReference type="ChEBI" id="CHEBI:33384"/>
    </ligand>
</feature>
<feature type="binding site" evidence="9">
    <location>
        <begin position="301"/>
        <end position="304"/>
    </location>
    <ligand>
        <name>ATP</name>
        <dbReference type="ChEBI" id="CHEBI:30616"/>
    </ligand>
</feature>
<dbReference type="PROSITE" id="PS50862">
    <property type="entry name" value="AA_TRNA_LIGASE_II"/>
    <property type="match status" value="1"/>
</dbReference>
<dbReference type="NCBIfam" id="TIGR00414">
    <property type="entry name" value="serS"/>
    <property type="match status" value="1"/>
</dbReference>
<dbReference type="EC" id="6.1.1.11" evidence="1"/>
<dbReference type="GeneID" id="36517769"/>
<evidence type="ECO:0000256" key="2">
    <source>
        <dbReference type="ARBA" id="ARBA00022598"/>
    </source>
</evidence>
<evidence type="ECO:0000256" key="6">
    <source>
        <dbReference type="ARBA" id="ARBA00031113"/>
    </source>
</evidence>
<evidence type="ECO:0000259" key="10">
    <source>
        <dbReference type="PROSITE" id="PS50862"/>
    </source>
</evidence>
<feature type="binding site" evidence="8">
    <location>
        <position position="308"/>
    </location>
    <ligand>
        <name>L-serine</name>
        <dbReference type="ChEBI" id="CHEBI:33384"/>
    </ligand>
</feature>
<dbReference type="PANTHER" id="PTHR11778">
    <property type="entry name" value="SERYL-TRNA SYNTHETASE"/>
    <property type="match status" value="1"/>
</dbReference>
<dbReference type="InterPro" id="IPR042103">
    <property type="entry name" value="SerRS_1_N_sf"/>
</dbReference>
<organism evidence="11 12">
    <name type="scientific">Wickerhamiella sorbophila</name>
    <dbReference type="NCBI Taxonomy" id="45607"/>
    <lineage>
        <taxon>Eukaryota</taxon>
        <taxon>Fungi</taxon>
        <taxon>Dikarya</taxon>
        <taxon>Ascomycota</taxon>
        <taxon>Saccharomycotina</taxon>
        <taxon>Dipodascomycetes</taxon>
        <taxon>Dipodascales</taxon>
        <taxon>Trichomonascaceae</taxon>
        <taxon>Wickerhamiella</taxon>
    </lineage>
</organism>
<feature type="domain" description="Aminoacyl-transfer RNA synthetases class-II family profile" evidence="10">
    <location>
        <begin position="153"/>
        <end position="429"/>
    </location>
</feature>
<dbReference type="Gene3D" id="3.30.930.10">
    <property type="entry name" value="Bira Bifunctional Protein, Domain 2"/>
    <property type="match status" value="1"/>
</dbReference>
<dbReference type="OrthoDB" id="10264585at2759"/>
<reference evidence="11 12" key="1">
    <citation type="submission" date="2017-04" db="EMBL/GenBank/DDBJ databases">
        <title>Genome sequencing of [Candida] sorbophila.</title>
        <authorList>
            <person name="Ahn J.O."/>
        </authorList>
    </citation>
    <scope>NUCLEOTIDE SEQUENCE [LARGE SCALE GENOMIC DNA]</scope>
    <source>
        <strain evidence="11 12">DS02</strain>
    </source>
</reference>
<dbReference type="UniPathway" id="UPA00906">
    <property type="reaction ID" value="UER00895"/>
</dbReference>
<sequence>MKVASSSNLKIAAWPLKRILANPAAFQKSVDLRQCKLYKSYSIADLVELHDQLQAAKHTRQLAATERNRLLKQVKGSISTKDSLQGELLTQSKALKEKMAVVDEQVSALESEFNLLLDTVPNLIEPSAARIDGEFEQLKILNERPISADQSRDHVTIGSKLGLLDIASASRVSGHGSYYLTGDGALLEQALVQYALKKCRDAGFTMVSPPSLVRQEFTNACGFKPRDSNNEVQVYSVYGGGGPNADPMCLAGTAEIPLAGLEAHKTIDFRGLTTLRKAGVSRSFRAEAGARGADTRGLYRVHEFTKVEMFVWCRPDIEASQEAIQNLLSIQQSIVNDLELTARVINIGPTDLGAPAYQKYDIEAWMPGRGSWGEISSTSNCLDFQSRRLHTKDTNGEFVHTLNGTALAVPRVIVALIENGWDGKGVRVPKALHNWMPEYISL</sequence>
<feature type="site" description="Important for serine binding" evidence="8">
    <location>
        <position position="405"/>
    </location>
</feature>
<dbReference type="STRING" id="45607.A0A2T0FN34"/>
<dbReference type="AlphaFoldDB" id="A0A2T0FN34"/>
<protein>
    <recommendedName>
        <fullName evidence="1">serine--tRNA ligase</fullName>
        <ecNumber evidence="1">6.1.1.11</ecNumber>
    </recommendedName>
    <alternativeName>
        <fullName evidence="6">Seryl-tRNA synthetase</fullName>
    </alternativeName>
    <alternativeName>
        <fullName evidence="7">Seryl-tRNA(Ser) synthetase</fullName>
    </alternativeName>
</protein>
<feature type="binding site" evidence="8">
    <location>
        <position position="403"/>
    </location>
    <ligand>
        <name>L-serine</name>
        <dbReference type="ChEBI" id="CHEBI:33384"/>
    </ligand>
</feature>
<dbReference type="InterPro" id="IPR002317">
    <property type="entry name" value="Ser-tRNA-ligase_type_1"/>
</dbReference>
<dbReference type="PRINTS" id="PR00981">
    <property type="entry name" value="TRNASYNTHSER"/>
</dbReference>
<feature type="binding site" evidence="9">
    <location>
        <begin position="285"/>
        <end position="287"/>
    </location>
    <ligand>
        <name>ATP</name>
        <dbReference type="ChEBI" id="CHEBI:30616"/>
    </ligand>
</feature>
<evidence type="ECO:0000313" key="12">
    <source>
        <dbReference type="Proteomes" id="UP000238350"/>
    </source>
</evidence>
<dbReference type="Gene3D" id="1.10.287.40">
    <property type="entry name" value="Serine-tRNA synthetase, tRNA binding domain"/>
    <property type="match status" value="1"/>
</dbReference>